<feature type="binding site" evidence="7">
    <location>
        <position position="152"/>
    </location>
    <ligand>
        <name>4-imidazolone-5-propanoate</name>
        <dbReference type="ChEBI" id="CHEBI:77893"/>
    </ligand>
</feature>
<evidence type="ECO:0000256" key="3">
    <source>
        <dbReference type="ARBA" id="ARBA00022801"/>
    </source>
</evidence>
<feature type="binding site" evidence="7">
    <location>
        <position position="259"/>
    </location>
    <ligand>
        <name>Zn(2+)</name>
        <dbReference type="ChEBI" id="CHEBI:29105"/>
    </ligand>
</feature>
<protein>
    <recommendedName>
        <fullName evidence="1 7">Imidazolonepropionase</fullName>
        <ecNumber evidence="1 7">3.5.2.7</ecNumber>
    </recommendedName>
    <alternativeName>
        <fullName evidence="7">Imidazolone-5-propionate hydrolase</fullName>
    </alternativeName>
</protein>
<feature type="binding site" evidence="7">
    <location>
        <position position="82"/>
    </location>
    <ligand>
        <name>Fe(3+)</name>
        <dbReference type="ChEBI" id="CHEBI:29034"/>
    </ligand>
</feature>
<comment type="subcellular location">
    <subcellularLocation>
        <location evidence="7">Cytoplasm</location>
    </subcellularLocation>
</comment>
<evidence type="ECO:0000256" key="1">
    <source>
        <dbReference type="ARBA" id="ARBA00012864"/>
    </source>
</evidence>
<organism evidence="9 11">
    <name type="scientific">Candidatus Chlorohelix allophototropha</name>
    <dbReference type="NCBI Taxonomy" id="3003348"/>
    <lineage>
        <taxon>Bacteria</taxon>
        <taxon>Bacillati</taxon>
        <taxon>Chloroflexota</taxon>
        <taxon>Chloroflexia</taxon>
        <taxon>Candidatus Chloroheliales</taxon>
        <taxon>Candidatus Chloroheliaceae</taxon>
        <taxon>Candidatus Chlorohelix</taxon>
    </lineage>
</organism>
<keyword evidence="5 7" id="KW-0862">Zinc</keyword>
<reference evidence="10" key="2">
    <citation type="journal article" date="2024" name="Nature">
        <title>Anoxygenic phototroph of the Chloroflexota uses a type I reaction centre.</title>
        <authorList>
            <person name="Tsuji J.M."/>
            <person name="Shaw N.A."/>
            <person name="Nagashima S."/>
            <person name="Venkiteswaran J.J."/>
            <person name="Schiff S.L."/>
            <person name="Watanabe T."/>
            <person name="Fukui M."/>
            <person name="Hanada S."/>
            <person name="Tank M."/>
            <person name="Neufeld J.D."/>
        </authorList>
    </citation>
    <scope>NUCLEOTIDE SEQUENCE</scope>
    <source>
        <strain evidence="10">L227-S17</strain>
    </source>
</reference>
<feature type="binding site" evidence="7">
    <location>
        <position position="80"/>
    </location>
    <ligand>
        <name>Zn(2+)</name>
        <dbReference type="ChEBI" id="CHEBI:29105"/>
    </ligand>
</feature>
<dbReference type="PANTHER" id="PTHR42752:SF1">
    <property type="entry name" value="IMIDAZOLONEPROPIONASE-RELATED"/>
    <property type="match status" value="1"/>
</dbReference>
<feature type="binding site" evidence="7">
    <location>
        <position position="185"/>
    </location>
    <ligand>
        <name>4-imidazolone-5-propanoate</name>
        <dbReference type="ChEBI" id="CHEBI:77893"/>
    </ligand>
</feature>
<feature type="binding site" evidence="7">
    <location>
        <position position="152"/>
    </location>
    <ligand>
        <name>N-formimidoyl-L-glutamate</name>
        <dbReference type="ChEBI" id="CHEBI:58928"/>
    </ligand>
</feature>
<comment type="similarity">
    <text evidence="7">Belongs to the metallo-dependent hydrolases superfamily. HutI family.</text>
</comment>
<dbReference type="GO" id="GO:0005737">
    <property type="term" value="C:cytoplasm"/>
    <property type="evidence" value="ECO:0007669"/>
    <property type="project" value="UniProtKB-SubCell"/>
</dbReference>
<dbReference type="EMBL" id="CP128400">
    <property type="protein sequence ID" value="WJW69438.1"/>
    <property type="molecule type" value="Genomic_DNA"/>
</dbReference>
<comment type="cofactor">
    <cofactor evidence="7">
        <name>Zn(2+)</name>
        <dbReference type="ChEBI" id="CHEBI:29105"/>
    </cofactor>
    <cofactor evidence="7">
        <name>Fe(3+)</name>
        <dbReference type="ChEBI" id="CHEBI:29034"/>
    </cofactor>
    <text evidence="7">Binds 1 zinc or iron ion per subunit.</text>
</comment>
<comment type="catalytic activity">
    <reaction evidence="7">
        <text>4-imidazolone-5-propanoate + H2O = N-formimidoyl-L-glutamate</text>
        <dbReference type="Rhea" id="RHEA:23660"/>
        <dbReference type="ChEBI" id="CHEBI:15377"/>
        <dbReference type="ChEBI" id="CHEBI:58928"/>
        <dbReference type="ChEBI" id="CHEBI:77893"/>
        <dbReference type="EC" id="3.5.2.7"/>
    </reaction>
</comment>
<feature type="binding site" evidence="7">
    <location>
        <position position="82"/>
    </location>
    <ligand>
        <name>Zn(2+)</name>
        <dbReference type="ChEBI" id="CHEBI:29105"/>
    </ligand>
</feature>
<feature type="domain" description="Amidohydrolase-related" evidence="8">
    <location>
        <begin position="71"/>
        <end position="421"/>
    </location>
</feature>
<dbReference type="EC" id="3.5.2.7" evidence="1 7"/>
<name>A0A8T7M650_9CHLR</name>
<evidence type="ECO:0000256" key="7">
    <source>
        <dbReference type="HAMAP-Rule" id="MF_00372"/>
    </source>
</evidence>
<dbReference type="NCBIfam" id="TIGR01224">
    <property type="entry name" value="hutI"/>
    <property type="match status" value="1"/>
</dbReference>
<dbReference type="InterPro" id="IPR011059">
    <property type="entry name" value="Metal-dep_hydrolase_composite"/>
</dbReference>
<evidence type="ECO:0000313" key="11">
    <source>
        <dbReference type="Proteomes" id="UP000521676"/>
    </source>
</evidence>
<keyword evidence="2 7" id="KW-0479">Metal-binding</keyword>
<dbReference type="CDD" id="cd01296">
    <property type="entry name" value="Imidazolone-5PH"/>
    <property type="match status" value="1"/>
</dbReference>
<dbReference type="RefSeq" id="WP_341471322.1">
    <property type="nucleotide sequence ID" value="NZ_CP128400.1"/>
</dbReference>
<feature type="binding site" evidence="7">
    <location>
        <position position="262"/>
    </location>
    <ligand>
        <name>4-imidazolone-5-propanoate</name>
        <dbReference type="ChEBI" id="CHEBI:77893"/>
    </ligand>
</feature>
<reference evidence="9 11" key="1">
    <citation type="submission" date="2020-06" db="EMBL/GenBank/DDBJ databases">
        <title>Anoxygenic phototrophic Chloroflexota member uses a Type I reaction center.</title>
        <authorList>
            <person name="Tsuji J.M."/>
            <person name="Shaw N.A."/>
            <person name="Nagashima S."/>
            <person name="Venkiteswaran J."/>
            <person name="Schiff S.L."/>
            <person name="Hanada S."/>
            <person name="Tank M."/>
            <person name="Neufeld J.D."/>
        </authorList>
    </citation>
    <scope>NUCLEOTIDE SEQUENCE [LARGE SCALE GENOMIC DNA]</scope>
    <source>
        <strain evidence="9">L227-S17</strain>
    </source>
</reference>
<evidence type="ECO:0000259" key="8">
    <source>
        <dbReference type="Pfam" id="PF01979"/>
    </source>
</evidence>
<evidence type="ECO:0000313" key="12">
    <source>
        <dbReference type="Proteomes" id="UP001431572"/>
    </source>
</evidence>
<dbReference type="Proteomes" id="UP000521676">
    <property type="component" value="Unassembled WGS sequence"/>
</dbReference>
<evidence type="ECO:0000256" key="5">
    <source>
        <dbReference type="ARBA" id="ARBA00022833"/>
    </source>
</evidence>
<feature type="binding site" evidence="7">
    <location>
        <position position="80"/>
    </location>
    <ligand>
        <name>Fe(3+)</name>
        <dbReference type="ChEBI" id="CHEBI:29034"/>
    </ligand>
</feature>
<comment type="function">
    <text evidence="7">Catalyzes the hydrolytic cleavage of the carbon-nitrogen bond in imidazolone-5-propanoate to yield N-formimidoyl-L-glutamate. It is the third step in the universal histidine degradation pathway.</text>
</comment>
<comment type="pathway">
    <text evidence="7">Amino-acid degradation; L-histidine degradation into L-glutamate; N-formimidoyl-L-glutamate from L-histidine: step 3/3.</text>
</comment>
<feature type="binding site" evidence="7">
    <location>
        <position position="336"/>
    </location>
    <ligand>
        <name>N-formimidoyl-L-glutamate</name>
        <dbReference type="ChEBI" id="CHEBI:58928"/>
    </ligand>
</feature>
<dbReference type="SUPFAM" id="SSF51338">
    <property type="entry name" value="Composite domain of metallo-dependent hydrolases"/>
    <property type="match status" value="1"/>
</dbReference>
<feature type="binding site" evidence="7">
    <location>
        <position position="89"/>
    </location>
    <ligand>
        <name>4-imidazolone-5-propanoate</name>
        <dbReference type="ChEBI" id="CHEBI:77893"/>
    </ligand>
</feature>
<keyword evidence="12" id="KW-1185">Reference proteome</keyword>
<feature type="binding site" evidence="7">
    <location>
        <position position="334"/>
    </location>
    <ligand>
        <name>Zn(2+)</name>
        <dbReference type="ChEBI" id="CHEBI:29105"/>
    </ligand>
</feature>
<evidence type="ECO:0000313" key="10">
    <source>
        <dbReference type="EMBL" id="WJW69438.1"/>
    </source>
</evidence>
<dbReference type="GO" id="GO:0019556">
    <property type="term" value="P:L-histidine catabolic process to glutamate and formamide"/>
    <property type="evidence" value="ECO:0007669"/>
    <property type="project" value="UniProtKB-UniRule"/>
</dbReference>
<dbReference type="InterPro" id="IPR005920">
    <property type="entry name" value="HutI"/>
</dbReference>
<dbReference type="GO" id="GO:0008270">
    <property type="term" value="F:zinc ion binding"/>
    <property type="evidence" value="ECO:0007669"/>
    <property type="project" value="UniProtKB-UniRule"/>
</dbReference>
<dbReference type="PANTHER" id="PTHR42752">
    <property type="entry name" value="IMIDAZOLONEPROPIONASE"/>
    <property type="match status" value="1"/>
</dbReference>
<dbReference type="SUPFAM" id="SSF51556">
    <property type="entry name" value="Metallo-dependent hydrolases"/>
    <property type="match status" value="1"/>
</dbReference>
<proteinExistence type="inferred from homology"/>
<accession>A0A8T7M650</accession>
<dbReference type="GO" id="GO:0050480">
    <property type="term" value="F:imidazolonepropionase activity"/>
    <property type="evidence" value="ECO:0007669"/>
    <property type="project" value="UniProtKB-UniRule"/>
</dbReference>
<dbReference type="Proteomes" id="UP001431572">
    <property type="component" value="Chromosome 2"/>
</dbReference>
<sequence>MQADLIIYNAGQLVTCASQHAPKRGAAMREVGKIADGAVAIKNGQILAVGASPEILGQYDSTDKYDAGGRVVCPGFVDAHTHAVYAGERVDEFDMRIAGKTYLEIMQAGGGINSTMRKTRAASPEQLYKESLARLQTMLMLGTTTAEVKTGYGLDTDSELKMLRVIEELDRTQPIELIPTFLGAHSIPPEFAGRANEYIELVIAQMLPAVANWYAQSSFKAHGKPCFVDIFCEQGAFSAEQTRQLLEASAKLGFKLKAHVDEFVPLGGTSIAIELGATSIDHLDFTHANEIAKLANSETVAVVIPAVNFNLGSNHFANAHEIINQGAALALATDINPGSAPCPSIPLVMAIACRYQRLLPSEALNAVTINAAYASGMGERIGSIEVGKQADLLVLDVSDYRHLAYQFGVNLVKHIFKKGKRLNG</sequence>
<evidence type="ECO:0000256" key="2">
    <source>
        <dbReference type="ARBA" id="ARBA00022723"/>
    </source>
</evidence>
<evidence type="ECO:0000256" key="6">
    <source>
        <dbReference type="ARBA" id="ARBA00023004"/>
    </source>
</evidence>
<dbReference type="EMBL" id="JACATZ010000003">
    <property type="protein sequence ID" value="NWJ47526.1"/>
    <property type="molecule type" value="Genomic_DNA"/>
</dbReference>
<dbReference type="InterPro" id="IPR006680">
    <property type="entry name" value="Amidohydro-rel"/>
</dbReference>
<dbReference type="FunFam" id="3.20.20.140:FF:000007">
    <property type="entry name" value="Imidazolonepropionase"/>
    <property type="match status" value="1"/>
</dbReference>
<keyword evidence="3 7" id="KW-0378">Hydrolase</keyword>
<feature type="binding site" evidence="7">
    <location>
        <position position="334"/>
    </location>
    <ligand>
        <name>Fe(3+)</name>
        <dbReference type="ChEBI" id="CHEBI:29034"/>
    </ligand>
</feature>
<dbReference type="HAMAP" id="MF_00372">
    <property type="entry name" value="HutI"/>
    <property type="match status" value="1"/>
</dbReference>
<evidence type="ECO:0000313" key="9">
    <source>
        <dbReference type="EMBL" id="NWJ47526.1"/>
    </source>
</evidence>
<evidence type="ECO:0000256" key="4">
    <source>
        <dbReference type="ARBA" id="ARBA00022808"/>
    </source>
</evidence>
<keyword evidence="6 7" id="KW-0408">Iron</keyword>
<keyword evidence="4 7" id="KW-0369">Histidine metabolism</keyword>
<dbReference type="AlphaFoldDB" id="A0A8T7M650"/>
<feature type="binding site" evidence="7">
    <location>
        <position position="339"/>
    </location>
    <ligand>
        <name>4-imidazolone-5-propanoate</name>
        <dbReference type="ChEBI" id="CHEBI:77893"/>
    </ligand>
</feature>
<dbReference type="InterPro" id="IPR032466">
    <property type="entry name" value="Metal_Hydrolase"/>
</dbReference>
<keyword evidence="7" id="KW-0963">Cytoplasm</keyword>
<feature type="binding site" evidence="7">
    <location>
        <position position="338"/>
    </location>
    <ligand>
        <name>N-formimidoyl-L-glutamate</name>
        <dbReference type="ChEBI" id="CHEBI:58928"/>
    </ligand>
</feature>
<dbReference type="Gene3D" id="2.30.40.10">
    <property type="entry name" value="Urease, subunit C, domain 1"/>
    <property type="match status" value="1"/>
</dbReference>
<dbReference type="GO" id="GO:0005506">
    <property type="term" value="F:iron ion binding"/>
    <property type="evidence" value="ECO:0007669"/>
    <property type="project" value="UniProtKB-UniRule"/>
</dbReference>
<feature type="binding site" evidence="7">
    <location>
        <position position="259"/>
    </location>
    <ligand>
        <name>Fe(3+)</name>
        <dbReference type="ChEBI" id="CHEBI:29034"/>
    </ligand>
</feature>
<dbReference type="Pfam" id="PF01979">
    <property type="entry name" value="Amidohydro_1"/>
    <property type="match status" value="1"/>
</dbReference>
<gene>
    <name evidence="7 10" type="primary">hutI</name>
    <name evidence="9" type="ORF">HXX08_16835</name>
    <name evidence="10" type="ORF">OZ401_003049</name>
</gene>
<dbReference type="Gene3D" id="3.20.20.140">
    <property type="entry name" value="Metal-dependent hydrolases"/>
    <property type="match status" value="1"/>
</dbReference>